<dbReference type="PROSITE" id="PS51257">
    <property type="entry name" value="PROKAR_LIPOPROTEIN"/>
    <property type="match status" value="1"/>
</dbReference>
<dbReference type="Gene3D" id="2.60.40.4120">
    <property type="match status" value="1"/>
</dbReference>
<evidence type="ECO:0000313" key="1">
    <source>
        <dbReference type="EMBL" id="QIU95337.1"/>
    </source>
</evidence>
<dbReference type="EMBL" id="CP050831">
    <property type="protein sequence ID" value="QIU95337.1"/>
    <property type="molecule type" value="Genomic_DNA"/>
</dbReference>
<name>A0A6H0KSD3_9BACE</name>
<reference evidence="1 2" key="1">
    <citation type="submission" date="2020-03" db="EMBL/GenBank/DDBJ databases">
        <title>Genomic analysis of Bacteroides faecium CBA7301.</title>
        <authorList>
            <person name="Kim J."/>
            <person name="Roh S.W."/>
        </authorList>
    </citation>
    <scope>NUCLEOTIDE SEQUENCE [LARGE SCALE GENOMIC DNA]</scope>
    <source>
        <strain evidence="1 2">CBA7301</strain>
    </source>
</reference>
<proteinExistence type="predicted"/>
<sequence length="250" mass="27904">MNEMKILTKLYFLLIVPMVLAGCEAGLEYEEVPENVYNNVELGTNMCNIYSRQFFNNQIYAKNWDRWVEEYVAQATIGNYQSEKDYTNNTSTSLTILGQAIAPGATVKVKNTLTTEDDSSAPDGKVYVINAFADKYAIYNHYTSGSYLFDASKFTGDFKLVDKDGNPLDASVTQSGYIKMPVDIKQLVVAIVMSDTNGGFQIDPVGDAPTLGVPNDFSQPRRYLVTNIARRPDGKPAAQRLYEIRIQLLP</sequence>
<accession>A0A6H0KSD3</accession>
<keyword evidence="2" id="KW-1185">Reference proteome</keyword>
<protein>
    <submittedName>
        <fullName evidence="1">Uncharacterized protein</fullName>
    </submittedName>
</protein>
<evidence type="ECO:0000313" key="2">
    <source>
        <dbReference type="Proteomes" id="UP000501780"/>
    </source>
</evidence>
<dbReference type="KEGG" id="bfc:BacF7301_14810"/>
<organism evidence="1 2">
    <name type="scientific">Bacteroides faecium</name>
    <dbReference type="NCBI Taxonomy" id="2715212"/>
    <lineage>
        <taxon>Bacteria</taxon>
        <taxon>Pseudomonadati</taxon>
        <taxon>Bacteroidota</taxon>
        <taxon>Bacteroidia</taxon>
        <taxon>Bacteroidales</taxon>
        <taxon>Bacteroidaceae</taxon>
        <taxon>Bacteroides</taxon>
    </lineage>
</organism>
<dbReference type="Proteomes" id="UP000501780">
    <property type="component" value="Chromosome"/>
</dbReference>
<dbReference type="AlphaFoldDB" id="A0A6H0KSD3"/>
<gene>
    <name evidence="1" type="ORF">BacF7301_14810</name>
</gene>
<dbReference type="RefSeq" id="WP_167963929.1">
    <property type="nucleotide sequence ID" value="NZ_CP050831.1"/>
</dbReference>